<comment type="caution">
    <text evidence="1">The sequence shown here is derived from an EMBL/GenBank/DDBJ whole genome shotgun (WGS) entry which is preliminary data.</text>
</comment>
<protein>
    <submittedName>
        <fullName evidence="1">Uncharacterized protein</fullName>
    </submittedName>
</protein>
<accession>A0ACC5WGY3</accession>
<evidence type="ECO:0000313" key="2">
    <source>
        <dbReference type="Proteomes" id="UP000829447"/>
    </source>
</evidence>
<keyword evidence="2" id="KW-1185">Reference proteome</keyword>
<evidence type="ECO:0000313" key="1">
    <source>
        <dbReference type="EMBL" id="MCI4378384.1"/>
    </source>
</evidence>
<proteinExistence type="predicted"/>
<name>A0ACC5WGY3_PANGG</name>
<reference evidence="1 2" key="1">
    <citation type="journal article" date="2022" name="bioRxiv">
        <title>An ancient truncated duplication of the anti-Mullerian hormone receptor type 2 gene is a potential conserved master sex determinant in the Pangasiidae catfish family.</title>
        <authorList>
            <person name="Wen M."/>
            <person name="Pan Q."/>
            <person name="Jouanno E."/>
            <person name="Montfort J."/>
            <person name="Zahm M."/>
            <person name="Cabau C."/>
            <person name="Klopp C."/>
            <person name="Iampietro C."/>
            <person name="Roques C."/>
            <person name="Bouchez O."/>
            <person name="Castinel A."/>
            <person name="Donnadieu C."/>
            <person name="Parrinello H."/>
            <person name="Poncet C."/>
            <person name="Belmonte E."/>
            <person name="Gautier V."/>
            <person name="Avarre J.-C."/>
            <person name="Dugue R."/>
            <person name="Gustiano R."/>
            <person name="Ha T.T.T."/>
            <person name="Campet M."/>
            <person name="Sriphairoj K."/>
            <person name="Ribolli J."/>
            <person name="de Almeida F.L."/>
            <person name="Desvignes T."/>
            <person name="Postlethwait J.H."/>
            <person name="Bucao C.F."/>
            <person name="Robinson-Rechavi M."/>
            <person name="Bobe J."/>
            <person name="Herpin A."/>
            <person name="Guiguen Y."/>
        </authorList>
    </citation>
    <scope>NUCLEOTIDE SEQUENCE [LARGE SCALE GENOMIC DNA]</scope>
    <source>
        <strain evidence="1">YG-Dec2019</strain>
    </source>
</reference>
<gene>
    <name evidence="1" type="ORF">PGIGA_G00215260</name>
</gene>
<dbReference type="Proteomes" id="UP000829447">
    <property type="component" value="Linkage Group LG5"/>
</dbReference>
<sequence>MLQVTRQWQNIPSNARSLKVSVTWNINLSISHMFLVNWDTYMSVSTIKSMTSEKHLSNALIPAMYQIKLNLNLVRTAYKK</sequence>
<organism evidence="1 2">
    <name type="scientific">Pangasianodon gigas</name>
    <name type="common">Mekong giant catfish</name>
    <name type="synonym">Pangasius gigas</name>
    <dbReference type="NCBI Taxonomy" id="30993"/>
    <lineage>
        <taxon>Eukaryota</taxon>
        <taxon>Metazoa</taxon>
        <taxon>Chordata</taxon>
        <taxon>Craniata</taxon>
        <taxon>Vertebrata</taxon>
        <taxon>Euteleostomi</taxon>
        <taxon>Actinopterygii</taxon>
        <taxon>Neopterygii</taxon>
        <taxon>Teleostei</taxon>
        <taxon>Ostariophysi</taxon>
        <taxon>Siluriformes</taxon>
        <taxon>Pangasiidae</taxon>
        <taxon>Pangasianodon</taxon>
    </lineage>
</organism>
<dbReference type="EMBL" id="CM040458">
    <property type="protein sequence ID" value="MCI4378384.1"/>
    <property type="molecule type" value="Genomic_DNA"/>
</dbReference>